<evidence type="ECO:0000256" key="2">
    <source>
        <dbReference type="ARBA" id="ARBA00007837"/>
    </source>
</evidence>
<dbReference type="Gene3D" id="3.30.470.20">
    <property type="entry name" value="ATP-grasp fold, B domain"/>
    <property type="match status" value="1"/>
</dbReference>
<reference evidence="15" key="1">
    <citation type="submission" date="2014-11" db="EMBL/GenBank/DDBJ databases">
        <authorList>
            <person name="Otto D Thomas"/>
            <person name="Naeem Raeece"/>
        </authorList>
    </citation>
    <scope>NUCLEOTIDE SEQUENCE</scope>
</reference>
<keyword evidence="5" id="KW-0479">Metal-binding</keyword>
<dbReference type="InterPro" id="IPR013815">
    <property type="entry name" value="ATP_grasp_subdomain_1"/>
</dbReference>
<feature type="domain" description="Alpha-glucan water dikinase-like N-terminal Ig-like" evidence="14">
    <location>
        <begin position="4"/>
        <end position="123"/>
    </location>
</feature>
<dbReference type="Gene3D" id="3.30.1490.20">
    <property type="entry name" value="ATP-grasp fold, A domain"/>
    <property type="match status" value="1"/>
</dbReference>
<keyword evidence="9" id="KW-0460">Magnesium</keyword>
<dbReference type="EMBL" id="CDMZ01002202">
    <property type="protein sequence ID" value="CEM41270.1"/>
    <property type="molecule type" value="Genomic_DNA"/>
</dbReference>
<feature type="domain" description="Alpha-glucan water dikinase-like N-terminal Ig-like" evidence="14">
    <location>
        <begin position="388"/>
        <end position="519"/>
    </location>
</feature>
<dbReference type="PANTHER" id="PTHR46999">
    <property type="entry name" value="ALPHA-GLUCAN WATER DIKINASE 1, CHLOROPLASTIC-RELATED"/>
    <property type="match status" value="1"/>
</dbReference>
<feature type="region of interest" description="Disordered" evidence="11">
    <location>
        <begin position="1182"/>
        <end position="1215"/>
    </location>
</feature>
<evidence type="ECO:0000256" key="1">
    <source>
        <dbReference type="ARBA" id="ARBA00001946"/>
    </source>
</evidence>
<dbReference type="Pfam" id="PF22973">
    <property type="entry name" value="GWD1_pHisD"/>
    <property type="match status" value="1"/>
</dbReference>
<dbReference type="GO" id="GO:0016301">
    <property type="term" value="F:kinase activity"/>
    <property type="evidence" value="ECO:0007669"/>
    <property type="project" value="UniProtKB-KW"/>
</dbReference>
<evidence type="ECO:0000256" key="7">
    <source>
        <dbReference type="ARBA" id="ARBA00022777"/>
    </source>
</evidence>
<dbReference type="InterPro" id="IPR002192">
    <property type="entry name" value="PPDK_AMP/ATP-bd"/>
</dbReference>
<feature type="domain" description="Alpha-glucan water dikinase phosphohistidine-like" evidence="13">
    <location>
        <begin position="1066"/>
        <end position="1182"/>
    </location>
</feature>
<evidence type="ECO:0000259" key="12">
    <source>
        <dbReference type="Pfam" id="PF01326"/>
    </source>
</evidence>
<evidence type="ECO:0000256" key="6">
    <source>
        <dbReference type="ARBA" id="ARBA00022741"/>
    </source>
</evidence>
<evidence type="ECO:0000256" key="4">
    <source>
        <dbReference type="ARBA" id="ARBA00022679"/>
    </source>
</evidence>
<evidence type="ECO:0000259" key="13">
    <source>
        <dbReference type="Pfam" id="PF22973"/>
    </source>
</evidence>
<comment type="subunit">
    <text evidence="3">Homodimer.</text>
</comment>
<proteinExistence type="inferred from homology"/>
<keyword evidence="8" id="KW-0067">ATP-binding</keyword>
<evidence type="ECO:0000256" key="9">
    <source>
        <dbReference type="ARBA" id="ARBA00022842"/>
    </source>
</evidence>
<keyword evidence="4" id="KW-0808">Transferase</keyword>
<feature type="domain" description="Pyruvate phosphate dikinase AMP/ATP-binding" evidence="12">
    <location>
        <begin position="1246"/>
        <end position="1454"/>
    </location>
</feature>
<dbReference type="PANTHER" id="PTHR46999:SF1">
    <property type="entry name" value="ALPHA-GLUCAN WATER DIKINASE 1, CHLOROPLASTIC"/>
    <property type="match status" value="1"/>
</dbReference>
<keyword evidence="6" id="KW-0547">Nucleotide-binding</keyword>
<keyword evidence="10" id="KW-0119">Carbohydrate metabolism</keyword>
<dbReference type="GO" id="GO:0046872">
    <property type="term" value="F:metal ion binding"/>
    <property type="evidence" value="ECO:0007669"/>
    <property type="project" value="UniProtKB-KW"/>
</dbReference>
<evidence type="ECO:0000259" key="14">
    <source>
        <dbReference type="Pfam" id="PF23166"/>
    </source>
</evidence>
<comment type="cofactor">
    <cofactor evidence="1">
        <name>Mg(2+)</name>
        <dbReference type="ChEBI" id="CHEBI:18420"/>
    </cofactor>
</comment>
<dbReference type="InterPro" id="IPR054481">
    <property type="entry name" value="GWD1_pHisD"/>
</dbReference>
<evidence type="ECO:0000256" key="11">
    <source>
        <dbReference type="SAM" id="MobiDB-lite"/>
    </source>
</evidence>
<accession>A0A0G4HBD4</accession>
<sequence length="1597" mass="177090">MESSFSLGGTRRVTICPSVSADRAKVDVLISASGFDGKVILHWGYGVKKPQEWIVPPEDLLPPNSSIVPGAAQTEFIQEPKTEKKTVKLSFDMKTHPVAGLQFVVHQPPGGWFKCGNGNFLVDIQFFLEELKRNERVANIFGASVEEVKKTVGCEQDLQRRWQLERGHSLPPLSLESLVFSLPKEVVLFFLCDGGDAFKETGLLLHWGLAAGRSGQWRRVDVGTLQSEGQTFPFDEKAVQTHFAPWKGADSGLLYAKLVLPGALAAASEGGLMFVLKESKKPISQGWLKNGQADFELEIPHRDEWHQERKAWLAQEEEERRKKVARAEARAVRFQGERAARESAADLAFKTFEVGGDNGQLDISVRRKKGAQSEGEACPVEVVIVGDFPKSEDPLVMHWGILGLKGNRLGSQWTCPPEWVRPGGTTVADPKKACQTPFSMTSLPPRSPRDGEPLPLQSLVISLSPPKDAKLLEETADERDRDVSWLASAGLGGLSFVLTNSSRTMWYKEKKGGGDFTIRVCTSSAPPPAGSECLGVHAEVVGKIVEAEVDYGAWTLMHRYNLCHDMCSEWQAEQDSDDTQPLNRVRSWVSVFQTGVPQRAKKQASFSSVVLPQPAREQQGRDFWAWMFVWQRFSFMRLLDWQRNYNTQPRILAGATDRVTFKLADLWKQNVQYRPLIRLVLSTMGRGGNNGQRIRDEILHIMHRNHIPETRGHFYEEWHQKLHNNTTPDDVGICRALIAFLRSHGDMGVYWRVLEEHGIDRQRLESYDRAVRSEPYMHGDAGRLVWEFENYLKILQSVHDSTDLKTAIDHARGALGCFGDGHRVMNMLDDVMGRLGGNTATGVKSLGQMGRGGRRRSASFGSLTHVHHSELDHKHHIFMLIAECRRSLLLRLNDKSVPSDQIRELLLLDFALEQQQSVILMGVRENRSWQLTEQLMALLMSLSGHSPADSELRCLYSDFLSLGQQTAGLNWQADGSHSGEEAARESALMLKSLTERATRAVGSLTDEFQSLLHPRAKYLGEQVSAPKEVLEVFVDEVLRGTSLFGIAQCLKALEPQLREIAHLPPWQIISPGNKDPASMQGRLIVIRELSGMQDDVFEEPTVIVAGAVNGEEEVPVGVFAVLVSKPERSPDILAHVSVRARNSKVLLATCFDAKLIEQVSSSLQNKWVEVMASADFSSVNIRELSGPPGEGKGKGGKGKGAKGAGGGEAEVSEEKEKEMAAESLKIDMDRIPKEWCVAVKEFSPAVVGSKSLNISNLATLLPKEVLTPRACALPFDVLWKVMASEENLVSVRSRLENTLMGLQRISQQNSKATNQKAHFVFEEARHLVRNMEMPDELMDALRQSLRGAGERNAGLGDSQTVQMTLEDLLEEGGGEGAAGDAIKDVWASLFGMRPWVSLRKAQRKYADLKMAVLCQELMEASYAFVLHTENPFDEAKKNELFGELVVGLGETLVGSYPGRALSWGCERAGPKGSSKGASSVEGIEVKAPKVTSFFSKSTALICNKPCLIFRSDSNGEDLEGFAGAGLFESVTAVPPSERRLRYHRHRIIYDRAYRQHILALITKVGFFIEDALGSPQDIEGVVIGNDQIAIVQTRPQV</sequence>
<dbReference type="Pfam" id="PF23166">
    <property type="entry name" value="Ig_N_CWD1"/>
    <property type="match status" value="2"/>
</dbReference>
<evidence type="ECO:0000256" key="3">
    <source>
        <dbReference type="ARBA" id="ARBA00011738"/>
    </source>
</evidence>
<name>A0A0G4HBD4_9ALVE</name>
<protein>
    <submittedName>
        <fullName evidence="15">Uncharacterized protein</fullName>
    </submittedName>
</protein>
<dbReference type="Pfam" id="PF01326">
    <property type="entry name" value="PPDK_N"/>
    <property type="match status" value="1"/>
</dbReference>
<organism evidence="15">
    <name type="scientific">Chromera velia CCMP2878</name>
    <dbReference type="NCBI Taxonomy" id="1169474"/>
    <lineage>
        <taxon>Eukaryota</taxon>
        <taxon>Sar</taxon>
        <taxon>Alveolata</taxon>
        <taxon>Colpodellida</taxon>
        <taxon>Chromeraceae</taxon>
        <taxon>Chromera</taxon>
    </lineage>
</organism>
<dbReference type="SUPFAM" id="SSF56059">
    <property type="entry name" value="Glutathione synthetase ATP-binding domain-like"/>
    <property type="match status" value="1"/>
</dbReference>
<evidence type="ECO:0000256" key="8">
    <source>
        <dbReference type="ARBA" id="ARBA00022840"/>
    </source>
</evidence>
<dbReference type="InterPro" id="IPR056301">
    <property type="entry name" value="GWD-like_N_Ig"/>
</dbReference>
<dbReference type="GO" id="GO:0005524">
    <property type="term" value="F:ATP binding"/>
    <property type="evidence" value="ECO:0007669"/>
    <property type="project" value="UniProtKB-KW"/>
</dbReference>
<evidence type="ECO:0000256" key="10">
    <source>
        <dbReference type="ARBA" id="ARBA00023277"/>
    </source>
</evidence>
<dbReference type="PhylomeDB" id="A0A0G4HBD4"/>
<evidence type="ECO:0000256" key="5">
    <source>
        <dbReference type="ARBA" id="ARBA00022723"/>
    </source>
</evidence>
<dbReference type="VEuPathDB" id="CryptoDB:Cvel_912"/>
<gene>
    <name evidence="15" type="ORF">Cvel_912</name>
</gene>
<keyword evidence="7" id="KW-0418">Kinase</keyword>
<evidence type="ECO:0000313" key="15">
    <source>
        <dbReference type="EMBL" id="CEM41270.1"/>
    </source>
</evidence>
<comment type="similarity">
    <text evidence="2">Belongs to the PEP-utilizing enzyme family.</text>
</comment>